<feature type="transmembrane region" description="Helical" evidence="1">
    <location>
        <begin position="83"/>
        <end position="108"/>
    </location>
</feature>
<evidence type="ECO:0000313" key="2">
    <source>
        <dbReference type="EMBL" id="TQN45443.1"/>
    </source>
</evidence>
<dbReference type="RefSeq" id="WP_141824660.1">
    <property type="nucleotide sequence ID" value="NZ_BAAAQC010000013.1"/>
</dbReference>
<organism evidence="2 3">
    <name type="scientific">Humibacillus xanthopallidus</name>
    <dbReference type="NCBI Taxonomy" id="412689"/>
    <lineage>
        <taxon>Bacteria</taxon>
        <taxon>Bacillati</taxon>
        <taxon>Actinomycetota</taxon>
        <taxon>Actinomycetes</taxon>
        <taxon>Micrococcales</taxon>
        <taxon>Intrasporangiaceae</taxon>
        <taxon>Humibacillus</taxon>
    </lineage>
</organism>
<dbReference type="Proteomes" id="UP000320085">
    <property type="component" value="Unassembled WGS sequence"/>
</dbReference>
<name>A0A543PMZ5_9MICO</name>
<keyword evidence="1" id="KW-1133">Transmembrane helix</keyword>
<evidence type="ECO:0000256" key="1">
    <source>
        <dbReference type="SAM" id="Phobius"/>
    </source>
</evidence>
<dbReference type="AlphaFoldDB" id="A0A543PMZ5"/>
<proteinExistence type="predicted"/>
<gene>
    <name evidence="2" type="ORF">FHX52_4683</name>
</gene>
<comment type="caution">
    <text evidence="2">The sequence shown here is derived from an EMBL/GenBank/DDBJ whole genome shotgun (WGS) entry which is preliminary data.</text>
</comment>
<dbReference type="EMBL" id="VFQF01000003">
    <property type="protein sequence ID" value="TQN45443.1"/>
    <property type="molecule type" value="Genomic_DNA"/>
</dbReference>
<accession>A0A543PMZ5</accession>
<sequence length="121" mass="12481">MFDKVMLRLGRAPERYPKALVAPDRDEGKGGEGGEGVLSSWWTTGVGAVLALAGAAGAVWGLVQLGGALSADNRSNPLREIGVVMAVGATALGAIVLLSGAGLVWAAARRRRARGPRPRRP</sequence>
<feature type="transmembrane region" description="Helical" evidence="1">
    <location>
        <begin position="41"/>
        <end position="63"/>
    </location>
</feature>
<keyword evidence="1" id="KW-0812">Transmembrane</keyword>
<evidence type="ECO:0000313" key="3">
    <source>
        <dbReference type="Proteomes" id="UP000320085"/>
    </source>
</evidence>
<protein>
    <submittedName>
        <fullName evidence="2">Uncharacterized protein</fullName>
    </submittedName>
</protein>
<reference evidence="2 3" key="1">
    <citation type="submission" date="2019-06" db="EMBL/GenBank/DDBJ databases">
        <title>Sequencing the genomes of 1000 actinobacteria strains.</title>
        <authorList>
            <person name="Klenk H.-P."/>
        </authorList>
    </citation>
    <scope>NUCLEOTIDE SEQUENCE [LARGE SCALE GENOMIC DNA]</scope>
    <source>
        <strain evidence="2 3">DSM 21776</strain>
    </source>
</reference>
<keyword evidence="1" id="KW-0472">Membrane</keyword>